<organism evidence="1 2">
    <name type="scientific">Candidatus Nomurabacteria bacterium RIFCSPLOWO2_02_FULL_40_67</name>
    <dbReference type="NCBI Taxonomy" id="1801787"/>
    <lineage>
        <taxon>Bacteria</taxon>
        <taxon>Candidatus Nomuraibacteriota</taxon>
    </lineage>
</organism>
<reference evidence="1 2" key="1">
    <citation type="journal article" date="2016" name="Nat. Commun.">
        <title>Thousands of microbial genomes shed light on interconnected biogeochemical processes in an aquifer system.</title>
        <authorList>
            <person name="Anantharaman K."/>
            <person name="Brown C.T."/>
            <person name="Hug L.A."/>
            <person name="Sharon I."/>
            <person name="Castelle C.J."/>
            <person name="Probst A.J."/>
            <person name="Thomas B.C."/>
            <person name="Singh A."/>
            <person name="Wilkins M.J."/>
            <person name="Karaoz U."/>
            <person name="Brodie E.L."/>
            <person name="Williams K.H."/>
            <person name="Hubbard S.S."/>
            <person name="Banfield J.F."/>
        </authorList>
    </citation>
    <scope>NUCLEOTIDE SEQUENCE [LARGE SCALE GENOMIC DNA]</scope>
</reference>
<dbReference type="EMBL" id="MFVL01000022">
    <property type="protein sequence ID" value="OGJ01268.1"/>
    <property type="molecule type" value="Genomic_DNA"/>
</dbReference>
<evidence type="ECO:0000313" key="1">
    <source>
        <dbReference type="EMBL" id="OGJ01268.1"/>
    </source>
</evidence>
<dbReference type="AlphaFoldDB" id="A0A1F6Y4G8"/>
<evidence type="ECO:0000313" key="2">
    <source>
        <dbReference type="Proteomes" id="UP000177693"/>
    </source>
</evidence>
<comment type="caution">
    <text evidence="1">The sequence shown here is derived from an EMBL/GenBank/DDBJ whole genome shotgun (WGS) entry which is preliminary data.</text>
</comment>
<proteinExistence type="predicted"/>
<name>A0A1F6Y4G8_9BACT</name>
<sequence>MARMEFDAIFIRNQDGTLEPRQVVRIGGVTMGPGVKFGGGVSFGGIDLTKFLGRAFEVQTDNGVLVITGIYGK</sequence>
<dbReference type="Proteomes" id="UP000177693">
    <property type="component" value="Unassembled WGS sequence"/>
</dbReference>
<protein>
    <submittedName>
        <fullName evidence="1">Uncharacterized protein</fullName>
    </submittedName>
</protein>
<gene>
    <name evidence="1" type="ORF">A3I23_03750</name>
</gene>
<accession>A0A1F6Y4G8</accession>